<feature type="domain" description="SH3b" evidence="5">
    <location>
        <begin position="25"/>
        <end position="87"/>
    </location>
</feature>
<gene>
    <name evidence="6" type="ORF">EDM56_09005</name>
</gene>
<feature type="chain" id="PRO_5017945277" evidence="4">
    <location>
        <begin position="26"/>
        <end position="531"/>
    </location>
</feature>
<dbReference type="PANTHER" id="PTHR30404">
    <property type="entry name" value="N-ACETYLMURAMOYL-L-ALANINE AMIDASE"/>
    <property type="match status" value="1"/>
</dbReference>
<dbReference type="PIRSF" id="PIRSF037846">
    <property type="entry name" value="Autolysin_YrvJ_prd"/>
    <property type="match status" value="1"/>
</dbReference>
<comment type="caution">
    <text evidence="6">The sequence shown here is derived from an EMBL/GenBank/DDBJ whole genome shotgun (WGS) entry which is preliminary data.</text>
</comment>
<dbReference type="InterPro" id="IPR002508">
    <property type="entry name" value="MurNAc-LAA_cat"/>
</dbReference>
<accession>A0A3M8DRF3</accession>
<dbReference type="Pfam" id="PF08239">
    <property type="entry name" value="SH3_3"/>
    <property type="match status" value="4"/>
</dbReference>
<keyword evidence="7" id="KW-1185">Reference proteome</keyword>
<sequence>MLKRLLAFVVAGTLICGGLPSYASARTIQTTVDKLNVRTGPSLTSSVTTTLPLGTSYTVEKQQGDWLQIRLPSNQIGWVAGWLVKETASTTAPAKPAGSAGTVTQKPPVSGQAGTAIQLHVTVNVYAAPNASQAPIGQISEGDQVTVQSSSNGWSQIMYDGMAAWIQPGVAAQSGNPTTPDTSTNPTAPNPPASLGTIKVNAPAVNLRSMPTTDSDLLTTMSLGTVLTVLGADGDWYQVQTPDGKTGWVANWLVTKPERTVPSTPPTHSPTAKTVTVLGSDTNIRTGPGTNTAILTRVQTGDKLTLVASSGDWYQIKLANGQIGYIASWLVTTDDQPDNSTPIVVKGDELHGKIIVVDPGHGGTDSGATGTSYSTLEKTINLQVALKLRNKLEASGATVIMTRSDDRALTLQQRVDVAITNKANLFVSIHHNTHPNTQTNGSIVFYYNQTTSGKLASIVQNELVLATNYANLQSRFGDYYVLRENPVISILAEVGFLTNPQEELAVRSDSQQDAAAQGLYTGIVKYFASIR</sequence>
<name>A0A3M8DRF3_9BACL</name>
<dbReference type="Proteomes" id="UP000271031">
    <property type="component" value="Unassembled WGS sequence"/>
</dbReference>
<dbReference type="SUPFAM" id="SSF53187">
    <property type="entry name" value="Zn-dependent exopeptidases"/>
    <property type="match status" value="1"/>
</dbReference>
<feature type="region of interest" description="Disordered" evidence="3">
    <location>
        <begin position="171"/>
        <end position="192"/>
    </location>
</feature>
<dbReference type="InterPro" id="IPR003646">
    <property type="entry name" value="SH3-like_bac-type"/>
</dbReference>
<feature type="compositionally biased region" description="Low complexity" evidence="3">
    <location>
        <begin position="176"/>
        <end position="187"/>
    </location>
</feature>
<evidence type="ECO:0000256" key="3">
    <source>
        <dbReference type="SAM" id="MobiDB-lite"/>
    </source>
</evidence>
<evidence type="ECO:0000256" key="2">
    <source>
        <dbReference type="ARBA" id="ARBA00023316"/>
    </source>
</evidence>
<dbReference type="CDD" id="cd02696">
    <property type="entry name" value="MurNAc-LAA"/>
    <property type="match status" value="1"/>
</dbReference>
<dbReference type="AlphaFoldDB" id="A0A3M8DRF3"/>
<evidence type="ECO:0000256" key="4">
    <source>
        <dbReference type="SAM" id="SignalP"/>
    </source>
</evidence>
<keyword evidence="4" id="KW-0732">Signal</keyword>
<dbReference type="GO" id="GO:0009253">
    <property type="term" value="P:peptidoglycan catabolic process"/>
    <property type="evidence" value="ECO:0007669"/>
    <property type="project" value="InterPro"/>
</dbReference>
<dbReference type="GO" id="GO:0071555">
    <property type="term" value="P:cell wall organization"/>
    <property type="evidence" value="ECO:0007669"/>
    <property type="project" value="UniProtKB-KW"/>
</dbReference>
<proteinExistence type="predicted"/>
<dbReference type="InterPro" id="IPR050695">
    <property type="entry name" value="N-acetylmuramoyl_amidase_3"/>
</dbReference>
<feature type="domain" description="SH3b" evidence="5">
    <location>
        <begin position="193"/>
        <end position="257"/>
    </location>
</feature>
<dbReference type="OrthoDB" id="9806267at2"/>
<evidence type="ECO:0000259" key="5">
    <source>
        <dbReference type="PROSITE" id="PS51781"/>
    </source>
</evidence>
<dbReference type="RefSeq" id="WP_122917548.1">
    <property type="nucleotide sequence ID" value="NZ_RHHQ01000007.1"/>
</dbReference>
<protein>
    <submittedName>
        <fullName evidence="6">N-acetylmuramoyl-L-alanine amidase</fullName>
    </submittedName>
</protein>
<evidence type="ECO:0000256" key="1">
    <source>
        <dbReference type="ARBA" id="ARBA00022801"/>
    </source>
</evidence>
<keyword evidence="1" id="KW-0378">Hydrolase</keyword>
<evidence type="ECO:0000313" key="7">
    <source>
        <dbReference type="Proteomes" id="UP000271031"/>
    </source>
</evidence>
<evidence type="ECO:0000313" key="6">
    <source>
        <dbReference type="EMBL" id="RNB90622.1"/>
    </source>
</evidence>
<feature type="domain" description="SH3b" evidence="5">
    <location>
        <begin position="270"/>
        <end position="334"/>
    </location>
</feature>
<dbReference type="PANTHER" id="PTHR30404:SF0">
    <property type="entry name" value="N-ACETYLMURAMOYL-L-ALANINE AMIDASE AMIC"/>
    <property type="match status" value="1"/>
</dbReference>
<reference evidence="6 7" key="1">
    <citation type="submission" date="2018-10" db="EMBL/GenBank/DDBJ databases">
        <title>Phylogenomics of Brevibacillus.</title>
        <authorList>
            <person name="Dunlap C."/>
        </authorList>
    </citation>
    <scope>NUCLEOTIDE SEQUENCE [LARGE SCALE GENOMIC DNA]</scope>
    <source>
        <strain evidence="6 7">JCM 15716</strain>
    </source>
</reference>
<dbReference type="InterPro" id="IPR017293">
    <property type="entry name" value="N-acetylmuramoyl-L-ala_amidase"/>
</dbReference>
<dbReference type="SMART" id="SM00287">
    <property type="entry name" value="SH3b"/>
    <property type="match status" value="4"/>
</dbReference>
<dbReference type="PROSITE" id="PS51781">
    <property type="entry name" value="SH3B"/>
    <property type="match status" value="3"/>
</dbReference>
<dbReference type="Pfam" id="PF01520">
    <property type="entry name" value="Amidase_3"/>
    <property type="match status" value="1"/>
</dbReference>
<feature type="signal peptide" evidence="4">
    <location>
        <begin position="1"/>
        <end position="25"/>
    </location>
</feature>
<dbReference type="Gene3D" id="3.40.630.40">
    <property type="entry name" value="Zn-dependent exopeptidases"/>
    <property type="match status" value="1"/>
</dbReference>
<dbReference type="SMART" id="SM00646">
    <property type="entry name" value="Ami_3"/>
    <property type="match status" value="1"/>
</dbReference>
<keyword evidence="2" id="KW-0961">Cell wall biogenesis/degradation</keyword>
<dbReference type="Gene3D" id="2.30.30.40">
    <property type="entry name" value="SH3 Domains"/>
    <property type="match status" value="4"/>
</dbReference>
<dbReference type="EMBL" id="RHHQ01000007">
    <property type="protein sequence ID" value="RNB90622.1"/>
    <property type="molecule type" value="Genomic_DNA"/>
</dbReference>
<dbReference type="GO" id="GO:0008745">
    <property type="term" value="F:N-acetylmuramoyl-L-alanine amidase activity"/>
    <property type="evidence" value="ECO:0007669"/>
    <property type="project" value="InterPro"/>
</dbReference>
<dbReference type="GO" id="GO:0030288">
    <property type="term" value="C:outer membrane-bounded periplasmic space"/>
    <property type="evidence" value="ECO:0007669"/>
    <property type="project" value="TreeGrafter"/>
</dbReference>
<organism evidence="6 7">
    <name type="scientific">Brevibacillus fluminis</name>
    <dbReference type="NCBI Taxonomy" id="511487"/>
    <lineage>
        <taxon>Bacteria</taxon>
        <taxon>Bacillati</taxon>
        <taxon>Bacillota</taxon>
        <taxon>Bacilli</taxon>
        <taxon>Bacillales</taxon>
        <taxon>Paenibacillaceae</taxon>
        <taxon>Brevibacillus</taxon>
    </lineage>
</organism>